<dbReference type="Proteomes" id="UP000225447">
    <property type="component" value="Segment"/>
</dbReference>
<dbReference type="RefSeq" id="YP_009592356.1">
    <property type="nucleotide sequence ID" value="NC_041859.1"/>
</dbReference>
<proteinExistence type="predicted"/>
<sequence>MYSINETRLIFARCKDYIELEKICDAFLLIIYDNNFSQKKLDYIKLQAKIRFRQLKALNFILGKSMQRFKELENL</sequence>
<reference evidence="1 2" key="1">
    <citation type="submission" date="2016-01" db="EMBL/GenBank/DDBJ databases">
        <title>Molecular aspects and genomic diversity of bacteriophages-specific to fish pathogen Flavobacterium psychrophilum.</title>
        <authorList>
            <person name="Castillo D."/>
            <person name="Middelboe M."/>
        </authorList>
    </citation>
    <scope>NUCLEOTIDE SEQUENCE [LARGE SCALE GENOMIC DNA]</scope>
</reference>
<dbReference type="KEGG" id="vg:40067829"/>
<keyword evidence="2" id="KW-1185">Reference proteome</keyword>
<protein>
    <submittedName>
        <fullName evidence="1">Uncharacterized protein</fullName>
    </submittedName>
</protein>
<accession>A0A1B0WMQ5</accession>
<dbReference type="GeneID" id="40067829"/>
<evidence type="ECO:0000313" key="2">
    <source>
        <dbReference type="Proteomes" id="UP000225447"/>
    </source>
</evidence>
<evidence type="ECO:0000313" key="1">
    <source>
        <dbReference type="EMBL" id="ANB41020.1"/>
    </source>
</evidence>
<organism evidence="1 2">
    <name type="scientific">Flavobacterium phage 23T</name>
    <dbReference type="NCBI Taxonomy" id="1814279"/>
    <lineage>
        <taxon>Viruses</taxon>
        <taxon>Duplodnaviria</taxon>
        <taxon>Heunggongvirae</taxon>
        <taxon>Uroviricota</taxon>
        <taxon>Caudoviricetes</taxon>
        <taxon>Duneviridae</taxon>
        <taxon>Unahavirus</taxon>
        <taxon>Unahavirus uv23T</taxon>
    </lineage>
</organism>
<name>A0A1B0WMQ5_9CAUD</name>
<dbReference type="EMBL" id="KU599888">
    <property type="protein sequence ID" value="ANB41020.1"/>
    <property type="molecule type" value="Genomic_DNA"/>
</dbReference>